<dbReference type="EMBL" id="AP024355">
    <property type="protein sequence ID" value="BCR03453.1"/>
    <property type="molecule type" value="Genomic_DNA"/>
</dbReference>
<name>A0ABN6DTH8_9BACT</name>
<dbReference type="Proteomes" id="UP001319827">
    <property type="component" value="Chromosome"/>
</dbReference>
<reference evidence="1 2" key="2">
    <citation type="journal article" date="2021" name="Int. J. Syst. Evol. Microbiol.">
        <title>Isolation and Polyphasic Characterization of Desulfuromonas versatilis sp. Nov., an Electrogenic Bacteria Capable of Versatile Metabolism Isolated from a Graphene Oxide-Reducing Enrichment Culture.</title>
        <authorList>
            <person name="Xie L."/>
            <person name="Yoshida N."/>
            <person name="Ishii S."/>
            <person name="Meng L."/>
        </authorList>
    </citation>
    <scope>NUCLEOTIDE SEQUENCE [LARGE SCALE GENOMIC DNA]</scope>
    <source>
        <strain evidence="1 2">NIT-T3</strain>
    </source>
</reference>
<accession>A0ABN6DTH8</accession>
<dbReference type="RefSeq" id="WP_221250925.1">
    <property type="nucleotide sequence ID" value="NZ_AP024355.1"/>
</dbReference>
<sequence>MRMLAILIGLSAMLAGCATLEEAYWVDREFGQASQSSWDKMVAYPDYRYAGQVPEGTEGISAEEIMDVNNQTFAEKIEKTDIFQFGIKAD</sequence>
<evidence type="ECO:0000313" key="1">
    <source>
        <dbReference type="EMBL" id="BCR03453.1"/>
    </source>
</evidence>
<keyword evidence="2" id="KW-1185">Reference proteome</keyword>
<protein>
    <recommendedName>
        <fullName evidence="3">Lipoprotein</fullName>
    </recommendedName>
</protein>
<organism evidence="1 2">
    <name type="scientific">Desulfuromonas versatilis</name>
    <dbReference type="NCBI Taxonomy" id="2802975"/>
    <lineage>
        <taxon>Bacteria</taxon>
        <taxon>Pseudomonadati</taxon>
        <taxon>Thermodesulfobacteriota</taxon>
        <taxon>Desulfuromonadia</taxon>
        <taxon>Desulfuromonadales</taxon>
        <taxon>Desulfuromonadaceae</taxon>
        <taxon>Desulfuromonas</taxon>
    </lineage>
</organism>
<evidence type="ECO:0000313" key="2">
    <source>
        <dbReference type="Proteomes" id="UP001319827"/>
    </source>
</evidence>
<gene>
    <name evidence="1" type="ORF">DESUT3_05220</name>
</gene>
<proteinExistence type="predicted"/>
<dbReference type="PROSITE" id="PS51257">
    <property type="entry name" value="PROKAR_LIPOPROTEIN"/>
    <property type="match status" value="1"/>
</dbReference>
<evidence type="ECO:0008006" key="3">
    <source>
        <dbReference type="Google" id="ProtNLM"/>
    </source>
</evidence>
<reference evidence="1 2" key="1">
    <citation type="journal article" date="2016" name="C (Basel)">
        <title>Selective Growth of and Electricity Production by Marine Exoelectrogenic Bacteria in Self-Aggregated Hydrogel of Microbially Reduced Graphene Oxide.</title>
        <authorList>
            <person name="Yoshida N."/>
            <person name="Goto Y."/>
            <person name="Miyata Y."/>
        </authorList>
    </citation>
    <scope>NUCLEOTIDE SEQUENCE [LARGE SCALE GENOMIC DNA]</scope>
    <source>
        <strain evidence="1 2">NIT-T3</strain>
    </source>
</reference>